<dbReference type="InterPro" id="IPR011990">
    <property type="entry name" value="TPR-like_helical_dom_sf"/>
</dbReference>
<accession>A0A9D7XG98</accession>
<keyword evidence="1" id="KW-0378">Hydrolase</keyword>
<dbReference type="GO" id="GO:0004180">
    <property type="term" value="F:carboxypeptidase activity"/>
    <property type="evidence" value="ECO:0007669"/>
    <property type="project" value="UniProtKB-KW"/>
</dbReference>
<name>A0A9D7XG98_9BACT</name>
<dbReference type="Gene3D" id="1.25.40.10">
    <property type="entry name" value="Tetratricopeptide repeat domain"/>
    <property type="match status" value="1"/>
</dbReference>
<organism evidence="1 2">
    <name type="scientific">Candidatus Geothrix skivensis</name>
    <dbReference type="NCBI Taxonomy" id="2954439"/>
    <lineage>
        <taxon>Bacteria</taxon>
        <taxon>Pseudomonadati</taxon>
        <taxon>Acidobacteriota</taxon>
        <taxon>Holophagae</taxon>
        <taxon>Holophagales</taxon>
        <taxon>Holophagaceae</taxon>
        <taxon>Geothrix</taxon>
    </lineage>
</organism>
<dbReference type="Gene3D" id="2.60.40.1120">
    <property type="entry name" value="Carboxypeptidase-like, regulatory domain"/>
    <property type="match status" value="1"/>
</dbReference>
<protein>
    <submittedName>
        <fullName evidence="1">Carboxypeptidase regulatory-like domain-containing protein</fullName>
    </submittedName>
</protein>
<keyword evidence="1" id="KW-0645">Protease</keyword>
<dbReference type="Pfam" id="PF13620">
    <property type="entry name" value="CarboxypepD_reg"/>
    <property type="match status" value="1"/>
</dbReference>
<gene>
    <name evidence="1" type="ORF">IPP58_05835</name>
</gene>
<dbReference type="EMBL" id="JADKIO010000005">
    <property type="protein sequence ID" value="MBK9796006.1"/>
    <property type="molecule type" value="Genomic_DNA"/>
</dbReference>
<sequence>MRSLILALTLPIACLSLHGESTGRISGKVVKSDGSPIPGAKINLRRTEITWNKVLIADKGGKFLQVGLEPKEFELSVSAEGFVEQKEIIRIPLADVLVKNLTLLTPAEARTKAIASGAAGPATIDPAAALDTEGRDAFNQAIPFFNEGNLAAALPLIEKAHKNLSEVLKMTKDAAAREELAPEIGKVERLLGICLAQAGTKKEEGEPYLLKALERNPKDERVIAALVQTSKAKNDKAAEAKYTAMLETLHGPNPDLTYNKAVEDFNAGKTKSAKEQLLKTLEIDPKYVEAHFLMAMVEFGENNLRGTKLHLQKYVELAPTGKNAATAKEMLKDPSLKNIK</sequence>
<evidence type="ECO:0000313" key="1">
    <source>
        <dbReference type="EMBL" id="MBK9796006.1"/>
    </source>
</evidence>
<reference evidence="1" key="1">
    <citation type="submission" date="2020-10" db="EMBL/GenBank/DDBJ databases">
        <title>Connecting structure to function with the recovery of over 1000 high-quality activated sludge metagenome-assembled genomes encoding full-length rRNA genes using long-read sequencing.</title>
        <authorList>
            <person name="Singleton C.M."/>
            <person name="Petriglieri F."/>
            <person name="Kristensen J.M."/>
            <person name="Kirkegaard R.H."/>
            <person name="Michaelsen T.Y."/>
            <person name="Andersen M.H."/>
            <person name="Karst S.M."/>
            <person name="Dueholm M.S."/>
            <person name="Nielsen P.H."/>
            <person name="Albertsen M."/>
        </authorList>
    </citation>
    <scope>NUCLEOTIDE SEQUENCE</scope>
    <source>
        <strain evidence="1">Skiv_18-Q3-R9-52_MAXAC.067</strain>
    </source>
</reference>
<comment type="caution">
    <text evidence="1">The sequence shown here is derived from an EMBL/GenBank/DDBJ whole genome shotgun (WGS) entry which is preliminary data.</text>
</comment>
<dbReference type="SUPFAM" id="SSF48452">
    <property type="entry name" value="TPR-like"/>
    <property type="match status" value="1"/>
</dbReference>
<evidence type="ECO:0000313" key="2">
    <source>
        <dbReference type="Proteomes" id="UP000886657"/>
    </source>
</evidence>
<dbReference type="InterPro" id="IPR008969">
    <property type="entry name" value="CarboxyPept-like_regulatory"/>
</dbReference>
<keyword evidence="1" id="KW-0121">Carboxypeptidase</keyword>
<proteinExistence type="predicted"/>
<dbReference type="AlphaFoldDB" id="A0A9D7XG98"/>
<dbReference type="Proteomes" id="UP000886657">
    <property type="component" value="Unassembled WGS sequence"/>
</dbReference>
<dbReference type="SUPFAM" id="SSF49464">
    <property type="entry name" value="Carboxypeptidase regulatory domain-like"/>
    <property type="match status" value="1"/>
</dbReference>